<evidence type="ECO:0000259" key="1">
    <source>
        <dbReference type="Pfam" id="PF07693"/>
    </source>
</evidence>
<dbReference type="InterPro" id="IPR011646">
    <property type="entry name" value="KAP_P-loop"/>
</dbReference>
<evidence type="ECO:0000313" key="3">
    <source>
        <dbReference type="Proteomes" id="UP000002487"/>
    </source>
</evidence>
<evidence type="ECO:0000313" key="2">
    <source>
        <dbReference type="EMBL" id="AAM07627.1"/>
    </source>
</evidence>
<protein>
    <recommendedName>
        <fullName evidence="1">KAP NTPase domain-containing protein</fullName>
    </recommendedName>
</protein>
<keyword evidence="3" id="KW-1185">Reference proteome</keyword>
<dbReference type="EnsemblBacteria" id="AAM07627">
    <property type="protein sequence ID" value="AAM07627"/>
    <property type="gene ID" value="MA_4283"/>
</dbReference>
<reference evidence="2 3" key="1">
    <citation type="journal article" date="2002" name="Genome Res.">
        <title>The genome of Methanosarcina acetivorans reveals extensive metabolic and physiological diversity.</title>
        <authorList>
            <person name="Galagan J.E."/>
            <person name="Nusbaum C."/>
            <person name="Roy A."/>
            <person name="Endrizzi M.G."/>
            <person name="Macdonald P."/>
            <person name="FitzHugh W."/>
            <person name="Calvo S."/>
            <person name="Engels R."/>
            <person name="Smirnov S."/>
            <person name="Atnoor D."/>
            <person name="Brown A."/>
            <person name="Allen N."/>
            <person name="Naylor J."/>
            <person name="Stange-Thomann N."/>
            <person name="DeArellano K."/>
            <person name="Johnson R."/>
            <person name="Linton L."/>
            <person name="McEwan P."/>
            <person name="McKernan K."/>
            <person name="Talamas J."/>
            <person name="Tirrell A."/>
            <person name="Ye W."/>
            <person name="Zimmer A."/>
            <person name="Barber R.D."/>
            <person name="Cann I."/>
            <person name="Graham D.E."/>
            <person name="Grahame D.A."/>
            <person name="Guss A."/>
            <person name="Hedderich R."/>
            <person name="Ingram-Smith C."/>
            <person name="Kuettner C.H."/>
            <person name="Krzycki J.A."/>
            <person name="Leigh J.A."/>
            <person name="Li W."/>
            <person name="Liu J."/>
            <person name="Mukhopadhyay B."/>
            <person name="Reeve J.N."/>
            <person name="Smith K."/>
            <person name="Springer T.A."/>
            <person name="Umayam L.A."/>
            <person name="White O."/>
            <person name="White R.H."/>
            <person name="de Macario E.C."/>
            <person name="Ferry J.G."/>
            <person name="Jarrell K.F."/>
            <person name="Jing H."/>
            <person name="Macario A.J.L."/>
            <person name="Paulsen I."/>
            <person name="Pritchett M."/>
            <person name="Sowers K.R."/>
            <person name="Swanson R.V."/>
            <person name="Zinder S.H."/>
            <person name="Lander E."/>
            <person name="Metcalf W.W."/>
            <person name="Birren B."/>
        </authorList>
    </citation>
    <scope>NUCLEOTIDE SEQUENCE [LARGE SCALE GENOMIC DNA]</scope>
    <source>
        <strain evidence="3">ATCC 35395 / DSM 2834 / JCM 12185 / C2A</strain>
    </source>
</reference>
<organism evidence="2 3">
    <name type="scientific">Methanosarcina acetivorans (strain ATCC 35395 / DSM 2834 / JCM 12185 / C2A)</name>
    <dbReference type="NCBI Taxonomy" id="188937"/>
    <lineage>
        <taxon>Archaea</taxon>
        <taxon>Methanobacteriati</taxon>
        <taxon>Methanobacteriota</taxon>
        <taxon>Stenosarchaea group</taxon>
        <taxon>Methanomicrobia</taxon>
        <taxon>Methanosarcinales</taxon>
        <taxon>Methanosarcinaceae</taxon>
        <taxon>Methanosarcina</taxon>
    </lineage>
</organism>
<accession>Q8TI73</accession>
<dbReference type="Pfam" id="PF07693">
    <property type="entry name" value="KAP_NTPase"/>
    <property type="match status" value="1"/>
</dbReference>
<proteinExistence type="predicted"/>
<sequence>MVDDKSNLTSCYMCSDTATGKDSLGFKPYFEAIAEFLTAEETLAPITLSIEGQWGCGKSFFMKQLEEKIEKGNICDISIREFLKYLFLNQKKAELPGLKSLTSKLKTLFLPLRKYSHKIMGASQVINMRFLIHIPSKIK</sequence>
<dbReference type="KEGG" id="mac:MA_4283"/>
<dbReference type="AlphaFoldDB" id="Q8TI73"/>
<gene>
    <name evidence="2" type="ordered locus">MA_4283</name>
</gene>
<dbReference type="InParanoid" id="Q8TI73"/>
<dbReference type="STRING" id="188937.MA_4283"/>
<dbReference type="EMBL" id="AE010299">
    <property type="protein sequence ID" value="AAM07627.1"/>
    <property type="molecule type" value="Genomic_DNA"/>
</dbReference>
<dbReference type="Proteomes" id="UP000002487">
    <property type="component" value="Chromosome"/>
</dbReference>
<name>Q8TI73_METAC</name>
<feature type="domain" description="KAP NTPase" evidence="1">
    <location>
        <begin position="26"/>
        <end position="89"/>
    </location>
</feature>
<dbReference type="HOGENOM" id="CLU_1840550_0_0_2"/>